<evidence type="ECO:0000259" key="2">
    <source>
        <dbReference type="Pfam" id="PF04116"/>
    </source>
</evidence>
<evidence type="ECO:0000256" key="1">
    <source>
        <dbReference type="SAM" id="MobiDB-lite"/>
    </source>
</evidence>
<feature type="compositionally biased region" description="Polar residues" evidence="1">
    <location>
        <begin position="124"/>
        <end position="137"/>
    </location>
</feature>
<feature type="region of interest" description="Disordered" evidence="1">
    <location>
        <begin position="111"/>
        <end position="138"/>
    </location>
</feature>
<dbReference type="Pfam" id="PF04116">
    <property type="entry name" value="FA_hydroxylase"/>
    <property type="match status" value="1"/>
</dbReference>
<evidence type="ECO:0000313" key="3">
    <source>
        <dbReference type="EMBL" id="MBN3280603.1"/>
    </source>
</evidence>
<reference evidence="3" key="1">
    <citation type="journal article" date="2021" name="Cell">
        <title>Tracing the genetic footprints of vertebrate landing in non-teleost ray-finned fishes.</title>
        <authorList>
            <person name="Bi X."/>
            <person name="Wang K."/>
            <person name="Yang L."/>
            <person name="Pan H."/>
            <person name="Jiang H."/>
            <person name="Wei Q."/>
            <person name="Fang M."/>
            <person name="Yu H."/>
            <person name="Zhu C."/>
            <person name="Cai Y."/>
            <person name="He Y."/>
            <person name="Gan X."/>
            <person name="Zeng H."/>
            <person name="Yu D."/>
            <person name="Zhu Y."/>
            <person name="Jiang H."/>
            <person name="Qiu Q."/>
            <person name="Yang H."/>
            <person name="Zhang Y.E."/>
            <person name="Wang W."/>
            <person name="Zhu M."/>
            <person name="He S."/>
            <person name="Zhang G."/>
        </authorList>
    </citation>
    <scope>NUCLEOTIDE SEQUENCE</scope>
    <source>
        <strain evidence="3">Pddl_001</strain>
    </source>
</reference>
<keyword evidence="4" id="KW-1185">Reference proteome</keyword>
<feature type="non-terminal residue" evidence="3">
    <location>
        <position position="160"/>
    </location>
</feature>
<proteinExistence type="predicted"/>
<feature type="domain" description="Fatty acid hydroxylase" evidence="2">
    <location>
        <begin position="2"/>
        <end position="60"/>
    </location>
</feature>
<sequence length="160" mass="17390">MHFMFHMRIHRVSWLFVKIHRVHHEVQDPFALAAQYSSHWEVLFLQGFAISSTALLGCHPLSKAGGASPECPYQRVVQPGSIIIRSQGFRSHRPGLIGRIWDAMPLLNGNLKTQPQDSGAGPEESSSAPLAQESDSSAGRVDGVMGLMFLSPDTSVSAGA</sequence>
<dbReference type="EMBL" id="JAAWVQ010100149">
    <property type="protein sequence ID" value="MBN3280603.1"/>
    <property type="molecule type" value="Genomic_DNA"/>
</dbReference>
<protein>
    <submittedName>
        <fullName evidence="3">CH25H hydroxylase</fullName>
    </submittedName>
</protein>
<evidence type="ECO:0000313" key="4">
    <source>
        <dbReference type="Proteomes" id="UP001166093"/>
    </source>
</evidence>
<accession>A0ABS2Y3R7</accession>
<dbReference type="InterPro" id="IPR006694">
    <property type="entry name" value="Fatty_acid_hydroxylase"/>
</dbReference>
<dbReference type="Proteomes" id="UP001166093">
    <property type="component" value="Unassembled WGS sequence"/>
</dbReference>
<gene>
    <name evidence="3" type="primary">Ch25h_0</name>
    <name evidence="3" type="ORF">GTO93_0020596</name>
</gene>
<comment type="caution">
    <text evidence="3">The sequence shown here is derived from an EMBL/GenBank/DDBJ whole genome shotgun (WGS) entry which is preliminary data.</text>
</comment>
<feature type="non-terminal residue" evidence="3">
    <location>
        <position position="1"/>
    </location>
</feature>
<name>A0ABS2Y3R7_POLSP</name>
<organism evidence="3 4">
    <name type="scientific">Polyodon spathula</name>
    <name type="common">North American paddlefish</name>
    <name type="synonym">Squalus spathula</name>
    <dbReference type="NCBI Taxonomy" id="7913"/>
    <lineage>
        <taxon>Eukaryota</taxon>
        <taxon>Metazoa</taxon>
        <taxon>Chordata</taxon>
        <taxon>Craniata</taxon>
        <taxon>Vertebrata</taxon>
        <taxon>Euteleostomi</taxon>
        <taxon>Actinopterygii</taxon>
        <taxon>Chondrostei</taxon>
        <taxon>Acipenseriformes</taxon>
        <taxon>Polyodontidae</taxon>
        <taxon>Polyodon</taxon>
    </lineage>
</organism>